<proteinExistence type="predicted"/>
<keyword evidence="3" id="KW-1185">Reference proteome</keyword>
<comment type="caution">
    <text evidence="2">The sequence shown here is derived from an EMBL/GenBank/DDBJ whole genome shotgun (WGS) entry which is preliminary data.</text>
</comment>
<evidence type="ECO:0000313" key="2">
    <source>
        <dbReference type="EMBL" id="GLS64736.1"/>
    </source>
</evidence>
<protein>
    <submittedName>
        <fullName evidence="2">Uncharacterized protein</fullName>
    </submittedName>
</protein>
<organism evidence="2 3">
    <name type="scientific">Methylobacterium oxalidis</name>
    <dbReference type="NCBI Taxonomy" id="944322"/>
    <lineage>
        <taxon>Bacteria</taxon>
        <taxon>Pseudomonadati</taxon>
        <taxon>Pseudomonadota</taxon>
        <taxon>Alphaproteobacteria</taxon>
        <taxon>Hyphomicrobiales</taxon>
        <taxon>Methylobacteriaceae</taxon>
        <taxon>Methylobacterium</taxon>
    </lineage>
</organism>
<evidence type="ECO:0000256" key="1">
    <source>
        <dbReference type="SAM" id="MobiDB-lite"/>
    </source>
</evidence>
<feature type="region of interest" description="Disordered" evidence="1">
    <location>
        <begin position="1"/>
        <end position="81"/>
    </location>
</feature>
<sequence>MGAGFACADPKRSGAGSLSRSGEGWGEGFAISGKAAPLTRCAGAHSTSPGRERWDAASGAGLAPVRERAWDAPGGSMHAPG</sequence>
<name>A0ABQ6DLF2_9HYPH</name>
<evidence type="ECO:0000313" key="3">
    <source>
        <dbReference type="Proteomes" id="UP001156856"/>
    </source>
</evidence>
<gene>
    <name evidence="2" type="ORF">GCM10007888_31170</name>
</gene>
<dbReference type="Proteomes" id="UP001156856">
    <property type="component" value="Unassembled WGS sequence"/>
</dbReference>
<reference evidence="3" key="1">
    <citation type="journal article" date="2019" name="Int. J. Syst. Evol. Microbiol.">
        <title>The Global Catalogue of Microorganisms (GCM) 10K type strain sequencing project: providing services to taxonomists for standard genome sequencing and annotation.</title>
        <authorList>
            <consortium name="The Broad Institute Genomics Platform"/>
            <consortium name="The Broad Institute Genome Sequencing Center for Infectious Disease"/>
            <person name="Wu L."/>
            <person name="Ma J."/>
        </authorList>
    </citation>
    <scope>NUCLEOTIDE SEQUENCE [LARGE SCALE GENOMIC DNA]</scope>
    <source>
        <strain evidence="3">NBRC 107715</strain>
    </source>
</reference>
<accession>A0ABQ6DLF2</accession>
<dbReference type="EMBL" id="BSPK01000052">
    <property type="protein sequence ID" value="GLS64736.1"/>
    <property type="molecule type" value="Genomic_DNA"/>
</dbReference>